<dbReference type="OrthoDB" id="9780894at2"/>
<name>A0A317MZR8_9GAMM</name>
<evidence type="ECO:0000256" key="1">
    <source>
        <dbReference type="ARBA" id="ARBA00001964"/>
    </source>
</evidence>
<dbReference type="InterPro" id="IPR033248">
    <property type="entry name" value="Transketolase_C"/>
</dbReference>
<feature type="domain" description="Transketolase-like pyrimidine-binding" evidence="5">
    <location>
        <begin position="17"/>
        <end position="186"/>
    </location>
</feature>
<dbReference type="Gene3D" id="3.40.50.970">
    <property type="match status" value="1"/>
</dbReference>
<dbReference type="Pfam" id="PF02780">
    <property type="entry name" value="Transketolase_C"/>
    <property type="match status" value="1"/>
</dbReference>
<dbReference type="InterPro" id="IPR009014">
    <property type="entry name" value="Transketo_C/PFOR_II"/>
</dbReference>
<evidence type="ECO:0000256" key="4">
    <source>
        <dbReference type="ARBA" id="ARBA00082400"/>
    </source>
</evidence>
<dbReference type="AlphaFoldDB" id="A0A317MZR8"/>
<dbReference type="SUPFAM" id="SSF52518">
    <property type="entry name" value="Thiamin diphosphate-binding fold (THDP-binding)"/>
    <property type="match status" value="1"/>
</dbReference>
<dbReference type="CDD" id="cd07036">
    <property type="entry name" value="TPP_PYR_E1-PDHc-beta_like"/>
    <property type="match status" value="1"/>
</dbReference>
<comment type="caution">
    <text evidence="6">The sequence shown here is derived from an EMBL/GenBank/DDBJ whole genome shotgun (WGS) entry which is preliminary data.</text>
</comment>
<dbReference type="GO" id="GO:0016491">
    <property type="term" value="F:oxidoreductase activity"/>
    <property type="evidence" value="ECO:0007669"/>
    <property type="project" value="UniProtKB-KW"/>
</dbReference>
<proteinExistence type="predicted"/>
<keyword evidence="2" id="KW-0560">Oxidoreductase</keyword>
<evidence type="ECO:0000256" key="2">
    <source>
        <dbReference type="ARBA" id="ARBA00023002"/>
    </source>
</evidence>
<dbReference type="PANTHER" id="PTHR43257">
    <property type="entry name" value="PYRUVATE DEHYDROGENASE E1 COMPONENT BETA SUBUNIT"/>
    <property type="match status" value="1"/>
</dbReference>
<dbReference type="FunFam" id="3.40.50.920:FF:000001">
    <property type="entry name" value="Pyruvate dehydrogenase E1 beta subunit"/>
    <property type="match status" value="1"/>
</dbReference>
<sequence>MTQNASINPSSLHHAVMSLSDALDTAIAEEMRRDPRVLMFGEGVATKRCALLDEFGAARVRNTPLAEAIIAGTAVGAAASGLRPIADLLFAPFLCYATDALVNSAGKLRFMSGGQFEFPLVTLAMSGGGWGVGAQHNHNLEAWFVHAPGLKVVMPSTPADARGLLKAAIRDDNPVLFFVDIGLLYQPGEVALDADIVPLGRARVVRAGTDVSLVAYGKSVGACLEAAAQLAAAGIEAEVIDLRTLKPLDTETVLASVRRSGRLIVVHEASQSCGVGAEVAARVAEHAWSALRAPIVRLCGPDAPVAASFPLEQAFAPQPAAIAAAAHRLCAREPAVAEVNV</sequence>
<dbReference type="InterPro" id="IPR029061">
    <property type="entry name" value="THDP-binding"/>
</dbReference>
<dbReference type="EMBL" id="QGTJ01000001">
    <property type="protein sequence ID" value="PWV65676.1"/>
    <property type="molecule type" value="Genomic_DNA"/>
</dbReference>
<evidence type="ECO:0000259" key="5">
    <source>
        <dbReference type="SMART" id="SM00861"/>
    </source>
</evidence>
<dbReference type="Proteomes" id="UP000246569">
    <property type="component" value="Unassembled WGS sequence"/>
</dbReference>
<dbReference type="Pfam" id="PF02779">
    <property type="entry name" value="Transket_pyr"/>
    <property type="match status" value="1"/>
</dbReference>
<reference evidence="6 7" key="1">
    <citation type="submission" date="2018-05" db="EMBL/GenBank/DDBJ databases">
        <title>Genomic Encyclopedia of Type Strains, Phase IV (KMG-IV): sequencing the most valuable type-strain genomes for metagenomic binning, comparative biology and taxonomic classification.</title>
        <authorList>
            <person name="Goeker M."/>
        </authorList>
    </citation>
    <scope>NUCLEOTIDE SEQUENCE [LARGE SCALE GENOMIC DNA]</scope>
    <source>
        <strain evidence="6 7">DSM 23606</strain>
    </source>
</reference>
<gene>
    <name evidence="6" type="ORF">C7443_101160</name>
</gene>
<comment type="cofactor">
    <cofactor evidence="1">
        <name>thiamine diphosphate</name>
        <dbReference type="ChEBI" id="CHEBI:58937"/>
    </cofactor>
</comment>
<dbReference type="SMART" id="SM00861">
    <property type="entry name" value="Transket_pyr"/>
    <property type="match status" value="1"/>
</dbReference>
<keyword evidence="6" id="KW-0670">Pyruvate</keyword>
<evidence type="ECO:0000256" key="3">
    <source>
        <dbReference type="ARBA" id="ARBA00023052"/>
    </source>
</evidence>
<keyword evidence="3" id="KW-0786">Thiamine pyrophosphate</keyword>
<evidence type="ECO:0000313" key="7">
    <source>
        <dbReference type="Proteomes" id="UP000246569"/>
    </source>
</evidence>
<organism evidence="6 7">
    <name type="scientific">Plasticicumulans acidivorans</name>
    <dbReference type="NCBI Taxonomy" id="886464"/>
    <lineage>
        <taxon>Bacteria</taxon>
        <taxon>Pseudomonadati</taxon>
        <taxon>Pseudomonadota</taxon>
        <taxon>Gammaproteobacteria</taxon>
        <taxon>Candidatus Competibacteraceae</taxon>
        <taxon>Plasticicumulans</taxon>
    </lineage>
</organism>
<dbReference type="RefSeq" id="WP_110016673.1">
    <property type="nucleotide sequence ID" value="NZ_QGTJ01000001.1"/>
</dbReference>
<protein>
    <recommendedName>
        <fullName evidence="4">Branched-chain alpha-keto acid dehydrogenase E1 component beta chain</fullName>
    </recommendedName>
</protein>
<evidence type="ECO:0000313" key="6">
    <source>
        <dbReference type="EMBL" id="PWV65676.1"/>
    </source>
</evidence>
<dbReference type="SUPFAM" id="SSF52922">
    <property type="entry name" value="TK C-terminal domain-like"/>
    <property type="match status" value="1"/>
</dbReference>
<accession>A0A317MZR8</accession>
<dbReference type="PANTHER" id="PTHR43257:SF2">
    <property type="entry name" value="PYRUVATE DEHYDROGENASE E1 COMPONENT SUBUNIT BETA"/>
    <property type="match status" value="1"/>
</dbReference>
<keyword evidence="7" id="KW-1185">Reference proteome</keyword>
<dbReference type="InterPro" id="IPR005475">
    <property type="entry name" value="Transketolase-like_Pyr-bd"/>
</dbReference>
<dbReference type="Gene3D" id="3.40.50.920">
    <property type="match status" value="1"/>
</dbReference>